<dbReference type="Pfam" id="PF01370">
    <property type="entry name" value="Epimerase"/>
    <property type="match status" value="1"/>
</dbReference>
<sequence length="324" mass="34721">MKALVTGAAGFIGSALSERLLADGHDVVGVDNLTEYYAAALKRDNLARLRSERFELVEADLNDLDLPALLSDIEVVFHQAGQPGVRGSWGAGFAPYVARNIVATQALLEAARSAPRLTRLVAASSSSVYGDAESYPTHETDRPQPVSPYGVTKLAAENLTTLYGRNFGVPTTSLRYFTVYGPRQRPDMAFTRFSRAAARGDTIRVFGNGEQVRDFTFIDDIVEANMLAATVQHDAGSVFNIAGGSQVSVNEVLETLAEIAGREVRVERMGAAAGDVSRTSGSTARVEEALGWTAKTALESGLRAQYEWVAGALSSLDRAGIDWS</sequence>
<feature type="domain" description="NAD-dependent epimerase/dehydratase" evidence="3">
    <location>
        <begin position="3"/>
        <end position="242"/>
    </location>
</feature>
<feature type="region of interest" description="Disordered" evidence="2">
    <location>
        <begin position="130"/>
        <end position="149"/>
    </location>
</feature>
<evidence type="ECO:0000313" key="4">
    <source>
        <dbReference type="EMBL" id="QEO09512.1"/>
    </source>
</evidence>
<dbReference type="AlphaFoldDB" id="A0A5C1Y9C9"/>
<dbReference type="Proteomes" id="UP000322159">
    <property type="component" value="Chromosome"/>
</dbReference>
<dbReference type="KEGG" id="lyk:FLP23_05500"/>
<dbReference type="PRINTS" id="PR01713">
    <property type="entry name" value="NUCEPIMERASE"/>
</dbReference>
<reference evidence="4 5" key="1">
    <citation type="submission" date="2019-09" db="EMBL/GenBank/DDBJ databases">
        <title>Genome sequencing of strain KACC 19322.</title>
        <authorList>
            <person name="Heo J."/>
            <person name="Kim S.-J."/>
            <person name="Kim J.-S."/>
            <person name="Hong S.-B."/>
            <person name="Kwon S.-W."/>
        </authorList>
    </citation>
    <scope>NUCLEOTIDE SEQUENCE [LARGE SCALE GENOMIC DNA]</scope>
    <source>
        <strain evidence="4 5">KACC 19322</strain>
    </source>
</reference>
<evidence type="ECO:0000256" key="1">
    <source>
        <dbReference type="ARBA" id="ARBA00023027"/>
    </source>
</evidence>
<dbReference type="InterPro" id="IPR001509">
    <property type="entry name" value="Epimerase_deHydtase"/>
</dbReference>
<dbReference type="PANTHER" id="PTHR43574">
    <property type="entry name" value="EPIMERASE-RELATED"/>
    <property type="match status" value="1"/>
</dbReference>
<dbReference type="InterPro" id="IPR036291">
    <property type="entry name" value="NAD(P)-bd_dom_sf"/>
</dbReference>
<dbReference type="OrthoDB" id="9801785at2"/>
<dbReference type="Gene3D" id="3.40.50.720">
    <property type="entry name" value="NAD(P)-binding Rossmann-like Domain"/>
    <property type="match status" value="1"/>
</dbReference>
<gene>
    <name evidence="4" type="ORF">FLP23_05500</name>
</gene>
<evidence type="ECO:0000313" key="5">
    <source>
        <dbReference type="Proteomes" id="UP000322159"/>
    </source>
</evidence>
<dbReference type="SUPFAM" id="SSF51735">
    <property type="entry name" value="NAD(P)-binding Rossmann-fold domains"/>
    <property type="match status" value="1"/>
</dbReference>
<name>A0A5C1Y9C9_9MICO</name>
<accession>A0A5C1Y9C9</accession>
<evidence type="ECO:0000259" key="3">
    <source>
        <dbReference type="Pfam" id="PF01370"/>
    </source>
</evidence>
<protein>
    <submittedName>
        <fullName evidence="4">NAD-dependent epimerase/dehydratase family protein</fullName>
    </submittedName>
</protein>
<organism evidence="4 5">
    <name type="scientific">Protaetiibacter larvae</name>
    <dbReference type="NCBI Taxonomy" id="2592654"/>
    <lineage>
        <taxon>Bacteria</taxon>
        <taxon>Bacillati</taxon>
        <taxon>Actinomycetota</taxon>
        <taxon>Actinomycetes</taxon>
        <taxon>Micrococcales</taxon>
        <taxon>Microbacteriaceae</taxon>
        <taxon>Protaetiibacter</taxon>
    </lineage>
</organism>
<evidence type="ECO:0000256" key="2">
    <source>
        <dbReference type="SAM" id="MobiDB-lite"/>
    </source>
</evidence>
<keyword evidence="5" id="KW-1185">Reference proteome</keyword>
<keyword evidence="1" id="KW-0520">NAD</keyword>
<dbReference type="EMBL" id="CP043504">
    <property type="protein sequence ID" value="QEO09512.1"/>
    <property type="molecule type" value="Genomic_DNA"/>
</dbReference>
<dbReference type="RefSeq" id="WP_149324933.1">
    <property type="nucleotide sequence ID" value="NZ_CP043504.1"/>
</dbReference>
<proteinExistence type="predicted"/>